<keyword evidence="1" id="KW-0732">Signal</keyword>
<gene>
    <name evidence="2" type="ORF">K460DRAFT_405710</name>
</gene>
<evidence type="ECO:0000313" key="2">
    <source>
        <dbReference type="EMBL" id="KAF1845451.1"/>
    </source>
</evidence>
<reference evidence="2" key="1">
    <citation type="submission" date="2020-01" db="EMBL/GenBank/DDBJ databases">
        <authorList>
            <consortium name="DOE Joint Genome Institute"/>
            <person name="Haridas S."/>
            <person name="Albert R."/>
            <person name="Binder M."/>
            <person name="Bloem J."/>
            <person name="Labutti K."/>
            <person name="Salamov A."/>
            <person name="Andreopoulos B."/>
            <person name="Baker S.E."/>
            <person name="Barry K."/>
            <person name="Bills G."/>
            <person name="Bluhm B.H."/>
            <person name="Cannon C."/>
            <person name="Castanera R."/>
            <person name="Culley D.E."/>
            <person name="Daum C."/>
            <person name="Ezra D."/>
            <person name="Gonzalez J.B."/>
            <person name="Henrissat B."/>
            <person name="Kuo A."/>
            <person name="Liang C."/>
            <person name="Lipzen A."/>
            <person name="Lutzoni F."/>
            <person name="Magnuson J."/>
            <person name="Mondo S."/>
            <person name="Nolan M."/>
            <person name="Ohm R."/>
            <person name="Pangilinan J."/>
            <person name="Park H.-J."/>
            <person name="Ramirez L."/>
            <person name="Alfaro M."/>
            <person name="Sun H."/>
            <person name="Tritt A."/>
            <person name="Yoshinaga Y."/>
            <person name="Zwiers L.-H."/>
            <person name="Turgeon B.G."/>
            <person name="Goodwin S.B."/>
            <person name="Spatafora J.W."/>
            <person name="Crous P.W."/>
            <person name="Grigoriev I.V."/>
        </authorList>
    </citation>
    <scope>NUCLEOTIDE SEQUENCE</scope>
    <source>
        <strain evidence="2">CBS 394.84</strain>
    </source>
</reference>
<dbReference type="OrthoDB" id="5596743at2759"/>
<evidence type="ECO:0000313" key="3">
    <source>
        <dbReference type="Proteomes" id="UP000800039"/>
    </source>
</evidence>
<keyword evidence="3" id="KW-1185">Reference proteome</keyword>
<sequence>MKLSAFISIYSASLVIAGFLDVRQDGCRQDDCYRALWGTDLGSEHPFVAYADCQQHLTTTTFYRPITTVTTVTKTTTTTTTPCPTIPTTTIILLPPGPTITLSAEVMKKVKARQALPTEWFTTTTRGPFPPYATDRWIPSVAWFYDNCHHSNYNHGYFDDWHTLRNFPRHLVTHILRSGDYTHDNLSNK</sequence>
<feature type="signal peptide" evidence="1">
    <location>
        <begin position="1"/>
        <end position="17"/>
    </location>
</feature>
<dbReference type="Proteomes" id="UP000800039">
    <property type="component" value="Unassembled WGS sequence"/>
</dbReference>
<evidence type="ECO:0000256" key="1">
    <source>
        <dbReference type="SAM" id="SignalP"/>
    </source>
</evidence>
<name>A0A9P4L7X9_9PLEO</name>
<feature type="chain" id="PRO_5040505987" evidence="1">
    <location>
        <begin position="18"/>
        <end position="189"/>
    </location>
</feature>
<dbReference type="GeneID" id="63854128"/>
<protein>
    <submittedName>
        <fullName evidence="2">Uncharacterized protein</fullName>
    </submittedName>
</protein>
<dbReference type="EMBL" id="ML976616">
    <property type="protein sequence ID" value="KAF1845451.1"/>
    <property type="molecule type" value="Genomic_DNA"/>
</dbReference>
<comment type="caution">
    <text evidence="2">The sequence shown here is derived from an EMBL/GenBank/DDBJ whole genome shotgun (WGS) entry which is preliminary data.</text>
</comment>
<accession>A0A9P4L7X9</accession>
<dbReference type="RefSeq" id="XP_040788014.1">
    <property type="nucleotide sequence ID" value="XM_040936878.1"/>
</dbReference>
<dbReference type="AlphaFoldDB" id="A0A9P4L7X9"/>
<proteinExistence type="predicted"/>
<organism evidence="2 3">
    <name type="scientific">Cucurbitaria berberidis CBS 394.84</name>
    <dbReference type="NCBI Taxonomy" id="1168544"/>
    <lineage>
        <taxon>Eukaryota</taxon>
        <taxon>Fungi</taxon>
        <taxon>Dikarya</taxon>
        <taxon>Ascomycota</taxon>
        <taxon>Pezizomycotina</taxon>
        <taxon>Dothideomycetes</taxon>
        <taxon>Pleosporomycetidae</taxon>
        <taxon>Pleosporales</taxon>
        <taxon>Pleosporineae</taxon>
        <taxon>Cucurbitariaceae</taxon>
        <taxon>Cucurbitaria</taxon>
    </lineage>
</organism>